<feature type="binding site" evidence="2">
    <location>
        <position position="147"/>
    </location>
    <ligand>
        <name>Mn(2+)</name>
        <dbReference type="ChEBI" id="CHEBI:29035"/>
        <label>2</label>
    </ligand>
</feature>
<dbReference type="FunFam" id="3.30.70.360:FF:000001">
    <property type="entry name" value="N-acetyldiaminopimelate deacetylase"/>
    <property type="match status" value="1"/>
</dbReference>
<comment type="caution">
    <text evidence="4">The sequence shown here is derived from an EMBL/GenBank/DDBJ whole genome shotgun (WGS) entry which is preliminary data.</text>
</comment>
<evidence type="ECO:0000256" key="2">
    <source>
        <dbReference type="PIRSR" id="PIRSR005962-1"/>
    </source>
</evidence>
<dbReference type="PIRSF" id="PIRSF005962">
    <property type="entry name" value="Pept_M20D_amidohydro"/>
    <property type="match status" value="1"/>
</dbReference>
<feature type="domain" description="Peptidase M20 dimerisation" evidence="3">
    <location>
        <begin position="199"/>
        <end position="290"/>
    </location>
</feature>
<dbReference type="Pfam" id="PF01546">
    <property type="entry name" value="Peptidase_M20"/>
    <property type="match status" value="1"/>
</dbReference>
<comment type="cofactor">
    <cofactor evidence="2">
        <name>Mn(2+)</name>
        <dbReference type="ChEBI" id="CHEBI:29035"/>
    </cofactor>
    <text evidence="2">The Mn(2+) ion enhances activity.</text>
</comment>
<accession>A0AAP4A1K0</accession>
<dbReference type="SUPFAM" id="SSF53187">
    <property type="entry name" value="Zn-dependent exopeptidases"/>
    <property type="match status" value="1"/>
</dbReference>
<dbReference type="GO" id="GO:0046872">
    <property type="term" value="F:metal ion binding"/>
    <property type="evidence" value="ECO:0007669"/>
    <property type="project" value="UniProtKB-KW"/>
</dbReference>
<proteinExistence type="predicted"/>
<dbReference type="InterPro" id="IPR011650">
    <property type="entry name" value="Peptidase_M20_dimer"/>
</dbReference>
<dbReference type="InterPro" id="IPR017439">
    <property type="entry name" value="Amidohydrolase"/>
</dbReference>
<keyword evidence="2" id="KW-0479">Metal-binding</keyword>
<dbReference type="PANTHER" id="PTHR11014:SF63">
    <property type="entry name" value="METALLOPEPTIDASE, PUTATIVE (AFU_ORTHOLOGUE AFUA_6G09600)-RELATED"/>
    <property type="match status" value="1"/>
</dbReference>
<evidence type="ECO:0000259" key="3">
    <source>
        <dbReference type="Pfam" id="PF07687"/>
    </source>
</evidence>
<keyword evidence="2" id="KW-0464">Manganese</keyword>
<dbReference type="AlphaFoldDB" id="A0AAP4A1K0"/>
<dbReference type="InterPro" id="IPR036264">
    <property type="entry name" value="Bact_exopeptidase_dim_dom"/>
</dbReference>
<dbReference type="CDD" id="cd03886">
    <property type="entry name" value="M20_Acy1"/>
    <property type="match status" value="1"/>
</dbReference>
<feature type="binding site" evidence="2">
    <location>
        <position position="173"/>
    </location>
    <ligand>
        <name>Mn(2+)</name>
        <dbReference type="ChEBI" id="CHEBI:29035"/>
        <label>1</label>
    </ligand>
</feature>
<dbReference type="Pfam" id="PF07687">
    <property type="entry name" value="M20_dimer"/>
    <property type="match status" value="1"/>
</dbReference>
<dbReference type="RefSeq" id="WP_233903838.1">
    <property type="nucleotide sequence ID" value="NZ_CP017968.3"/>
</dbReference>
<dbReference type="InterPro" id="IPR002933">
    <property type="entry name" value="Peptidase_M20"/>
</dbReference>
<protein>
    <submittedName>
        <fullName evidence="4">M20 family metallopeptidase</fullName>
    </submittedName>
</protein>
<dbReference type="GO" id="GO:0050118">
    <property type="term" value="F:N-acetyldiaminopimelate deacetylase activity"/>
    <property type="evidence" value="ECO:0007669"/>
    <property type="project" value="UniProtKB-ARBA"/>
</dbReference>
<dbReference type="NCBIfam" id="TIGR01891">
    <property type="entry name" value="amidohydrolases"/>
    <property type="match status" value="1"/>
</dbReference>
<dbReference type="SUPFAM" id="SSF55031">
    <property type="entry name" value="Bacterial exopeptidase dimerisation domain"/>
    <property type="match status" value="1"/>
</dbReference>
<dbReference type="PANTHER" id="PTHR11014">
    <property type="entry name" value="PEPTIDASE M20 FAMILY MEMBER"/>
    <property type="match status" value="1"/>
</dbReference>
<reference evidence="4" key="1">
    <citation type="submission" date="2023-04" db="EMBL/GenBank/DDBJ databases">
        <title>Uncovering the Secrets of Slow-Growing Bacteria in Tropical Savanna Soil through Cultivation and Genomic Analysis.</title>
        <authorList>
            <person name="Goncalves O.S."/>
            <person name="Santana M.F."/>
        </authorList>
    </citation>
    <scope>NUCLEOTIDE SEQUENCE</scope>
    <source>
        <strain evidence="4">ANTI</strain>
    </source>
</reference>
<gene>
    <name evidence="4" type="ORF">QDS18_20330</name>
</gene>
<keyword evidence="1" id="KW-0378">Hydrolase</keyword>
<dbReference type="Proteomes" id="UP001229409">
    <property type="component" value="Unassembled WGS sequence"/>
</dbReference>
<dbReference type="GO" id="GO:0019877">
    <property type="term" value="P:diaminopimelate biosynthetic process"/>
    <property type="evidence" value="ECO:0007669"/>
    <property type="project" value="UniProtKB-ARBA"/>
</dbReference>
<organism evidence="4 5">
    <name type="scientific">Paenibacillus polymyxa</name>
    <name type="common">Bacillus polymyxa</name>
    <dbReference type="NCBI Taxonomy" id="1406"/>
    <lineage>
        <taxon>Bacteria</taxon>
        <taxon>Bacillati</taxon>
        <taxon>Bacillota</taxon>
        <taxon>Bacilli</taxon>
        <taxon>Bacillales</taxon>
        <taxon>Paenibacillaceae</taxon>
        <taxon>Paenibacillus</taxon>
    </lineage>
</organism>
<dbReference type="Gene3D" id="3.30.70.360">
    <property type="match status" value="1"/>
</dbReference>
<dbReference type="Gene3D" id="3.40.630.10">
    <property type="entry name" value="Zn peptidases"/>
    <property type="match status" value="1"/>
</dbReference>
<name>A0AAP4A1K0_PAEPO</name>
<feature type="binding site" evidence="2">
    <location>
        <position position="111"/>
    </location>
    <ligand>
        <name>Mn(2+)</name>
        <dbReference type="ChEBI" id="CHEBI:29035"/>
        <label>2</label>
    </ligand>
</feature>
<evidence type="ECO:0000313" key="5">
    <source>
        <dbReference type="Proteomes" id="UP001229409"/>
    </source>
</evidence>
<dbReference type="EMBL" id="JARVWT010000010">
    <property type="protein sequence ID" value="MDH2333208.1"/>
    <property type="molecule type" value="Genomic_DNA"/>
</dbReference>
<feature type="binding site" evidence="2">
    <location>
        <position position="382"/>
    </location>
    <ligand>
        <name>Mn(2+)</name>
        <dbReference type="ChEBI" id="CHEBI:29035"/>
        <label>2</label>
    </ligand>
</feature>
<sequence length="412" mass="44566">MFWEMFIVIEEAGDFLSMAHQLQEKLVMYRHHLHAIPELDLSLPRTTAYVKEVLESMSLKPTPVGESGLTVTIGGQHAGKVILIRADMDGLPIQEETDISFASLNGNMHACGHDLHTSMLLGAAEILKANEEQLRGTVKLMFQPGEETLHGAKMMLENGILENPKVDAAMMLHVLTGMPIPAGQFVVPEAGEAISASSDWFEVIIRGRGAHGAMPSAAVDPLNVAAHLHLALQGIVSREISPMESAVLTIGVMEGGSTNNVIPDTARMKGSVRTFNAALRDEMETRIHEISAGIGVTFHAKVDVIYTRGCPEVKTESGLNHQMRTTIANTFGASSFIGITQLIPGGKLMGSEDFAFVSQAVPSTSVFINAGNTEEGYGYPMHHPKTMFSDEVLYKGAAAYAAFARDWLESNR</sequence>
<feature type="binding site" evidence="2">
    <location>
        <position position="113"/>
    </location>
    <ligand>
        <name>Mn(2+)</name>
        <dbReference type="ChEBI" id="CHEBI:29035"/>
        <label>2</label>
    </ligand>
</feature>
<evidence type="ECO:0000256" key="1">
    <source>
        <dbReference type="ARBA" id="ARBA00022801"/>
    </source>
</evidence>
<evidence type="ECO:0000313" key="4">
    <source>
        <dbReference type="EMBL" id="MDH2333208.1"/>
    </source>
</evidence>